<accession>A0A449B9V1</accession>
<dbReference type="NCBIfam" id="NF045850">
    <property type="entry name" value="ABC_Mplas_LP"/>
    <property type="match status" value="1"/>
</dbReference>
<evidence type="ECO:0008006" key="4">
    <source>
        <dbReference type="Google" id="ProtNLM"/>
    </source>
</evidence>
<name>A0A449B9V1_9BACT</name>
<dbReference type="KEGG" id="mcob:NCTC10184_00151"/>
<keyword evidence="1" id="KW-0732">Signal</keyword>
<gene>
    <name evidence="2" type="ORF">NCTC10184_00151</name>
</gene>
<evidence type="ECO:0000313" key="2">
    <source>
        <dbReference type="EMBL" id="VEU77936.1"/>
    </source>
</evidence>
<dbReference type="Proteomes" id="UP000290876">
    <property type="component" value="Chromosome"/>
</dbReference>
<evidence type="ECO:0000256" key="1">
    <source>
        <dbReference type="SAM" id="SignalP"/>
    </source>
</evidence>
<sequence>MKLIKKLSLLTTMLAPAIATTSCNIREAAASNIYIKKFNSPNNLKTDFVINKVGKVTNDFESLLHSPLLKWTYDGKAKYDSINKQFYNSSLKYLSFGLARLIILVNDKKEENVFLQDSVQTNNHLSTNETGIKQVFSDNKQNINSEFFFETLKKAVEIRIQLKNNILYVNNNGEFIKGLGVRAIDYYTSFKNDWDNTINLFTTYQLETPKAEDFVDKSSSISTITFRSLNTVKPELSDFVLNEIPNNLIFNPLLSSDKNPFGADYGKTLDKTLFTSPYYLAYNSFEQQIFKKNPHFVDSNFVKNSKKLEKIVLNYNLVPQDLSTFQLQQMEGFKQNLVTEVEYNVLNSNQKEEVDTLPVLFNLTYATDAKDYSNSVNLFWNVSGDFETNEQLFSKAFGKIVLGNIYDQSLSGEESEFFFPKRFELRHLLNLITNPNTFQKLINNRKYWNNVILQNANLNSVDSESFSTSKLIDYESFVNNFYDLNFATKTISFISDFEFEDAKNAALLSAADALKSPYFSEFKTRIIALLNFFYDYYHFDKQEKFSWTIPVFATKNKEIETILTLILNNIKSIDERLEPRFEFFAKTNKKTPFVLQKMHFENLAFSNIFASLLFRSDLFFWAYLLKARDFVVSNDKEFTSWSDLKTNGLLSFEPIKKVYMWIETNFKPEVFSTSETSLATLLSHSKNLKTITDLKLDFANFLKTFSRAEQLDLIKVVNLIFDGQISIDSYIQANSYSKQLIQITFEKPLNDLGYTQYQDINYFG</sequence>
<feature type="chain" id="PRO_5019270487" description="Lipoprotein" evidence="1">
    <location>
        <begin position="22"/>
        <end position="764"/>
    </location>
</feature>
<feature type="signal peptide" evidence="1">
    <location>
        <begin position="1"/>
        <end position="21"/>
    </location>
</feature>
<dbReference type="EMBL" id="LR215043">
    <property type="protein sequence ID" value="VEU77936.1"/>
    <property type="molecule type" value="Genomic_DNA"/>
</dbReference>
<dbReference type="OrthoDB" id="395736at2"/>
<organism evidence="2 3">
    <name type="scientific">Mycoplasmopsis columbinasalis</name>
    <dbReference type="NCBI Taxonomy" id="114880"/>
    <lineage>
        <taxon>Bacteria</taxon>
        <taxon>Bacillati</taxon>
        <taxon>Mycoplasmatota</taxon>
        <taxon>Mycoplasmoidales</taxon>
        <taxon>Metamycoplasmataceae</taxon>
        <taxon>Mycoplasmopsis</taxon>
    </lineage>
</organism>
<evidence type="ECO:0000313" key="3">
    <source>
        <dbReference type="Proteomes" id="UP000290876"/>
    </source>
</evidence>
<dbReference type="PROSITE" id="PS51257">
    <property type="entry name" value="PROKAR_LIPOPROTEIN"/>
    <property type="match status" value="1"/>
</dbReference>
<dbReference type="AlphaFoldDB" id="A0A449B9V1"/>
<reference evidence="2 3" key="1">
    <citation type="submission" date="2019-01" db="EMBL/GenBank/DDBJ databases">
        <authorList>
            <consortium name="Pathogen Informatics"/>
        </authorList>
    </citation>
    <scope>NUCLEOTIDE SEQUENCE [LARGE SCALE GENOMIC DNA]</scope>
    <source>
        <strain evidence="2 3">NCTC10184</strain>
    </source>
</reference>
<protein>
    <recommendedName>
        <fullName evidence="4">Lipoprotein</fullName>
    </recommendedName>
</protein>
<keyword evidence="3" id="KW-1185">Reference proteome</keyword>
<dbReference type="RefSeq" id="WP_129622791.1">
    <property type="nucleotide sequence ID" value="NZ_LR215043.1"/>
</dbReference>
<proteinExistence type="predicted"/>